<dbReference type="EMBL" id="ML978163">
    <property type="protein sequence ID" value="KAF2034005.1"/>
    <property type="molecule type" value="Genomic_DNA"/>
</dbReference>
<feature type="compositionally biased region" description="Basic residues" evidence="1">
    <location>
        <begin position="655"/>
        <end position="669"/>
    </location>
</feature>
<evidence type="ECO:0000256" key="1">
    <source>
        <dbReference type="SAM" id="MobiDB-lite"/>
    </source>
</evidence>
<reference evidence="2" key="1">
    <citation type="journal article" date="2020" name="Stud. Mycol.">
        <title>101 Dothideomycetes genomes: a test case for predicting lifestyles and emergence of pathogens.</title>
        <authorList>
            <person name="Haridas S."/>
            <person name="Albert R."/>
            <person name="Binder M."/>
            <person name="Bloem J."/>
            <person name="Labutti K."/>
            <person name="Salamov A."/>
            <person name="Andreopoulos B."/>
            <person name="Baker S."/>
            <person name="Barry K."/>
            <person name="Bills G."/>
            <person name="Bluhm B."/>
            <person name="Cannon C."/>
            <person name="Castanera R."/>
            <person name="Culley D."/>
            <person name="Daum C."/>
            <person name="Ezra D."/>
            <person name="Gonzalez J."/>
            <person name="Henrissat B."/>
            <person name="Kuo A."/>
            <person name="Liang C."/>
            <person name="Lipzen A."/>
            <person name="Lutzoni F."/>
            <person name="Magnuson J."/>
            <person name="Mondo S."/>
            <person name="Nolan M."/>
            <person name="Ohm R."/>
            <person name="Pangilinan J."/>
            <person name="Park H.-J."/>
            <person name="Ramirez L."/>
            <person name="Alfaro M."/>
            <person name="Sun H."/>
            <person name="Tritt A."/>
            <person name="Yoshinaga Y."/>
            <person name="Zwiers L.-H."/>
            <person name="Turgeon B."/>
            <person name="Goodwin S."/>
            <person name="Spatafora J."/>
            <person name="Crous P."/>
            <person name="Grigoriev I."/>
        </authorList>
    </citation>
    <scope>NUCLEOTIDE SEQUENCE</scope>
    <source>
        <strain evidence="2">CBS 110217</strain>
    </source>
</reference>
<sequence>MSPISSHQKSPAATDTQLIIHPSSNPDHQPSMQTVEISRRQSDQTIKHALMARSRANSIASFRRSSWAGSRQSGAGPGVDGQTGVALPGDFDLTCLDPNMFFQFDGLQDNFELVPGQAISQDRLPFVTQQQLLQAQFDSTASIDPAILGLQPSGTDVFDPTLFATPGLTAVPGTNDFNTDQSAQYQQGQPYIVYPDPSNMWDQPQQPYFISQQGHAQNPQYGYMQNPQQKCARSESDSEDDVPLIKRQRANRQINNLSEDDSDSYKTKKPVRKLKSERLRQASRDSGHSSESSLGQPKPHAPLKTGERPQKCEDKPWVRTNNITVGNTRSARINEEMKEIPKYKCKDLPHGNWSSRKFTFEYSNPSGHLDEFKKKKMPARQIFEYIIDFPSDELRLWIQKSPADVARRYGSPGHNKCLFEQCPKHAWGDNGTIDVGHYRVAFDEKFKAFGNKTVDPFDCPGFVHLYCLERFCDFEYICQNVDIEVDIRVYLPREPKKKNAANWTFSGQPELEVAQYFLKACKKNQLRETQLFANYPVHTSSQAPKDYSSTLCRAMTDQNIAARSRSQLRQFVDRHVTCNVILVHKGDEDMALTKKKIKASKVYKKATKSKRYTEATFPFEKYYDDYGPLINQHIAECAKKKEELDAEDAAGLAPKKSKAKAKNNPRKRAAPVEDGDLESPVFDGRLDALHDADIEELYPYHPQQRGTRSSPRKRQRLNYAVDIDEPEAYPPFEPRNQVAQPQSRDPGPYVDQGYMTAEAARKASASHLFTKDPYFQHDFEQLPQEEGELMQADFEALLQATALRRRKSSTMSNGPMYAGISKLRSPRSLHGSLRSPEFRRVMTKVGRQASFADQPVISSREFGVDDPPNSLQLDGTPTRRSSRLASKSVSQS</sequence>
<feature type="region of interest" description="Disordered" evidence="1">
    <location>
        <begin position="849"/>
        <end position="892"/>
    </location>
</feature>
<protein>
    <submittedName>
        <fullName evidence="2">Uncharacterized protein</fullName>
    </submittedName>
</protein>
<dbReference type="OrthoDB" id="5307331at2759"/>
<keyword evidence="3" id="KW-1185">Reference proteome</keyword>
<evidence type="ECO:0000313" key="3">
    <source>
        <dbReference type="Proteomes" id="UP000799777"/>
    </source>
</evidence>
<feature type="region of interest" description="Disordered" evidence="1">
    <location>
        <begin position="647"/>
        <end position="679"/>
    </location>
</feature>
<feature type="compositionally biased region" description="Polar residues" evidence="1">
    <location>
        <begin position="869"/>
        <end position="892"/>
    </location>
</feature>
<feature type="compositionally biased region" description="Basic and acidic residues" evidence="1">
    <location>
        <begin position="274"/>
        <end position="288"/>
    </location>
</feature>
<gene>
    <name evidence="2" type="ORF">EK21DRAFT_57276</name>
</gene>
<comment type="caution">
    <text evidence="2">The sequence shown here is derived from an EMBL/GenBank/DDBJ whole genome shotgun (WGS) entry which is preliminary data.</text>
</comment>
<feature type="region of interest" description="Disordered" evidence="1">
    <location>
        <begin position="726"/>
        <end position="746"/>
    </location>
</feature>
<accession>A0A9P4LR68</accession>
<feature type="region of interest" description="Disordered" evidence="1">
    <location>
        <begin position="218"/>
        <end position="317"/>
    </location>
</feature>
<dbReference type="Proteomes" id="UP000799777">
    <property type="component" value="Unassembled WGS sequence"/>
</dbReference>
<dbReference type="AlphaFoldDB" id="A0A9P4LR68"/>
<organism evidence="2 3">
    <name type="scientific">Setomelanomma holmii</name>
    <dbReference type="NCBI Taxonomy" id="210430"/>
    <lineage>
        <taxon>Eukaryota</taxon>
        <taxon>Fungi</taxon>
        <taxon>Dikarya</taxon>
        <taxon>Ascomycota</taxon>
        <taxon>Pezizomycotina</taxon>
        <taxon>Dothideomycetes</taxon>
        <taxon>Pleosporomycetidae</taxon>
        <taxon>Pleosporales</taxon>
        <taxon>Pleosporineae</taxon>
        <taxon>Phaeosphaeriaceae</taxon>
        <taxon>Setomelanomma</taxon>
    </lineage>
</organism>
<evidence type="ECO:0000313" key="2">
    <source>
        <dbReference type="EMBL" id="KAF2034005.1"/>
    </source>
</evidence>
<feature type="compositionally biased region" description="Basic and acidic residues" evidence="1">
    <location>
        <begin position="305"/>
        <end position="317"/>
    </location>
</feature>
<proteinExistence type="predicted"/>
<feature type="region of interest" description="Disordered" evidence="1">
    <location>
        <begin position="1"/>
        <end position="36"/>
    </location>
</feature>
<feature type="compositionally biased region" description="Polar residues" evidence="1">
    <location>
        <begin position="218"/>
        <end position="231"/>
    </location>
</feature>
<name>A0A9P4LR68_9PLEO</name>